<evidence type="ECO:0000313" key="6">
    <source>
        <dbReference type="EMBL" id="ETS78169.1"/>
    </source>
</evidence>
<dbReference type="InterPro" id="IPR047141">
    <property type="entry name" value="Stealth"/>
</dbReference>
<evidence type="ECO:0008006" key="8">
    <source>
        <dbReference type="Google" id="ProtNLM"/>
    </source>
</evidence>
<dbReference type="AlphaFoldDB" id="W3WWI4"/>
<feature type="domain" description="Stealth protein CR4 conserved region 4" evidence="5">
    <location>
        <begin position="676"/>
        <end position="714"/>
    </location>
</feature>
<dbReference type="GO" id="GO:0003976">
    <property type="term" value="F:UDP-N-acetylglucosamine-lysosomal-enzyme N-acetylglucosaminephosphotransferase activity"/>
    <property type="evidence" value="ECO:0007669"/>
    <property type="project" value="TreeGrafter"/>
</dbReference>
<evidence type="ECO:0000259" key="5">
    <source>
        <dbReference type="Pfam" id="PF17103"/>
    </source>
</evidence>
<dbReference type="Pfam" id="PF11380">
    <property type="entry name" value="Stealth_CR2"/>
    <property type="match status" value="1"/>
</dbReference>
<evidence type="ECO:0000259" key="3">
    <source>
        <dbReference type="Pfam" id="PF11380"/>
    </source>
</evidence>
<dbReference type="PANTHER" id="PTHR24045:SF0">
    <property type="entry name" value="N-ACETYLGLUCOSAMINE-1-PHOSPHOTRANSFERASE SUBUNITS ALPHA_BETA"/>
    <property type="match status" value="1"/>
</dbReference>
<keyword evidence="7" id="KW-1185">Reference proteome</keyword>
<evidence type="ECO:0000256" key="2">
    <source>
        <dbReference type="ARBA" id="ARBA00022679"/>
    </source>
</evidence>
<dbReference type="HOGENOM" id="CLU_005484_1_0_1"/>
<accession>W3WWI4</accession>
<dbReference type="InterPro" id="IPR031358">
    <property type="entry name" value="Stealth_CR1"/>
</dbReference>
<dbReference type="eggNOG" id="ENOG502QQMR">
    <property type="taxonomic scope" value="Eukaryota"/>
</dbReference>
<feature type="domain" description="Stealth protein CR1 conserved region 1" evidence="4">
    <location>
        <begin position="184"/>
        <end position="208"/>
    </location>
</feature>
<evidence type="ECO:0000313" key="7">
    <source>
        <dbReference type="Proteomes" id="UP000030651"/>
    </source>
</evidence>
<dbReference type="OMA" id="ALLWSYI"/>
<feature type="domain" description="Stealth protein CR2 conserved region 2" evidence="3">
    <location>
        <begin position="228"/>
        <end position="351"/>
    </location>
</feature>
<dbReference type="EMBL" id="KI912115">
    <property type="protein sequence ID" value="ETS78169.1"/>
    <property type="molecule type" value="Genomic_DNA"/>
</dbReference>
<dbReference type="InterPro" id="IPR021520">
    <property type="entry name" value="Stealth_CR2"/>
</dbReference>
<dbReference type="Proteomes" id="UP000030651">
    <property type="component" value="Unassembled WGS sequence"/>
</dbReference>
<name>W3WWI4_PESFW</name>
<dbReference type="Pfam" id="PF17101">
    <property type="entry name" value="Stealth_CR1"/>
    <property type="match status" value="1"/>
</dbReference>
<dbReference type="GeneID" id="19275244"/>
<reference evidence="7" key="1">
    <citation type="journal article" date="2015" name="BMC Genomics">
        <title>Genomic and transcriptomic analysis of the endophytic fungus Pestalotiopsis fici reveals its lifestyle and high potential for synthesis of natural products.</title>
        <authorList>
            <person name="Wang X."/>
            <person name="Zhang X."/>
            <person name="Liu L."/>
            <person name="Xiang M."/>
            <person name="Wang W."/>
            <person name="Sun X."/>
            <person name="Che Y."/>
            <person name="Guo L."/>
            <person name="Liu G."/>
            <person name="Guo L."/>
            <person name="Wang C."/>
            <person name="Yin W.B."/>
            <person name="Stadler M."/>
            <person name="Zhang X."/>
            <person name="Liu X."/>
        </authorList>
    </citation>
    <scope>NUCLEOTIDE SEQUENCE [LARGE SCALE GENOMIC DNA]</scope>
    <source>
        <strain evidence="7">W106-1 / CGMCC3.15140</strain>
    </source>
</reference>
<dbReference type="PANTHER" id="PTHR24045">
    <property type="match status" value="1"/>
</dbReference>
<dbReference type="RefSeq" id="XP_007837003.1">
    <property type="nucleotide sequence ID" value="XM_007838812.1"/>
</dbReference>
<sequence length="715" mass="80928">MQSPGRLPRLKIPMSPIEHSSFPSRTLTSRPVRKALWGLVALSVLWLLLSRTWGNVASVSYETYNKLPSLRKGNAGSSAGYSQQWVGGGAALPATEEGVDNGEIPVIPEAPETAPEAAAGVLVAPPEKESKSTSGGRTLITPVPDVIRISFEEAVRDVELDGWEDDWFSSATFDAEKEGPLAEPKIDFVYNWVNGSEESFNKIRHSFELQSPLNDPSGKWIAQHSINRYRDWDELRYSMRSVNKYAKTFLNKIQILVNSVNAKASYNKDGHGMIPQRPTWLKDDASTNDFVEVLGQEQFFSEQSRHCLPTFNSLSIEAQLHETQSTTDRLVALSDDMFLGMQHAASDFYSPLFGSVMGFKTDSYNVNAKKLGSGSGPTFGEKPFAHYTSYLLNRRFGERPRRVQAHFGHSVSRSVMKETMASFPEPAKNGACERFRGESRFQIYPWYANFHYTIERFREALLWSYIMSRSDTNSDGYLDWSERENILKAIEPGWRQLSVKQDGRPAPQSADRERMYYHLPNILQKAGLQPPKVNVHILWTSLDGPETIRAIKCADFSVDECFADSFGSPASDTVTPNPDFTTTNIFSRLSKQRPECGDCMMKFLLASTARGLEPLLPPKSSKKHHREIIIKALKKYQHTIIDIDAMKFVMIKDAEQAQMELLERTIKQGEIFGQWCLNDDVMTESPEQVTRVKNVMKTIFETLWPKKGQWERDDL</sequence>
<dbReference type="KEGG" id="pfy:PFICI_10231"/>
<comment type="similarity">
    <text evidence="1">Belongs to the stealth family.</text>
</comment>
<dbReference type="GO" id="GO:0046835">
    <property type="term" value="P:carbohydrate phosphorylation"/>
    <property type="evidence" value="ECO:0007669"/>
    <property type="project" value="TreeGrafter"/>
</dbReference>
<dbReference type="InterPro" id="IPR031356">
    <property type="entry name" value="Stealth_CR4"/>
</dbReference>
<organism evidence="6 7">
    <name type="scientific">Pestalotiopsis fici (strain W106-1 / CGMCC3.15140)</name>
    <dbReference type="NCBI Taxonomy" id="1229662"/>
    <lineage>
        <taxon>Eukaryota</taxon>
        <taxon>Fungi</taxon>
        <taxon>Dikarya</taxon>
        <taxon>Ascomycota</taxon>
        <taxon>Pezizomycotina</taxon>
        <taxon>Sordariomycetes</taxon>
        <taxon>Xylariomycetidae</taxon>
        <taxon>Amphisphaeriales</taxon>
        <taxon>Sporocadaceae</taxon>
        <taxon>Pestalotiopsis</taxon>
    </lineage>
</organism>
<evidence type="ECO:0000256" key="1">
    <source>
        <dbReference type="ARBA" id="ARBA00007583"/>
    </source>
</evidence>
<dbReference type="OrthoDB" id="263283at2759"/>
<protein>
    <recommendedName>
        <fullName evidence="8">EF-hand domain-containing protein</fullName>
    </recommendedName>
</protein>
<dbReference type="InParanoid" id="W3WWI4"/>
<keyword evidence="2" id="KW-0808">Transferase</keyword>
<dbReference type="Pfam" id="PF17103">
    <property type="entry name" value="Stealth_CR4"/>
    <property type="match status" value="1"/>
</dbReference>
<gene>
    <name evidence="6" type="ORF">PFICI_10231</name>
</gene>
<proteinExistence type="inferred from homology"/>
<evidence type="ECO:0000259" key="4">
    <source>
        <dbReference type="Pfam" id="PF17101"/>
    </source>
</evidence>
<dbReference type="GO" id="GO:0005794">
    <property type="term" value="C:Golgi apparatus"/>
    <property type="evidence" value="ECO:0007669"/>
    <property type="project" value="TreeGrafter"/>
</dbReference>